<evidence type="ECO:0000313" key="2">
    <source>
        <dbReference type="Proteomes" id="UP000679220"/>
    </source>
</evidence>
<keyword evidence="2" id="KW-1185">Reference proteome</keyword>
<sequence>MLPQLNSAALRQACGREDLIRKAAAQIIKDFAEFGFEVSFSGDVEGFYEEVFKQMKVHIESIMGEHYSQFLNFLYRIDVTEGQVAVYQREMGGVSYEDALTELIIHREMKKVMIREYFKAQSQSKDSGTPELSD</sequence>
<name>A0A941ITI6_9BACT</name>
<dbReference type="EMBL" id="JAGTAR010000002">
    <property type="protein sequence ID" value="MBR8534331.1"/>
    <property type="molecule type" value="Genomic_DNA"/>
</dbReference>
<dbReference type="RefSeq" id="WP_212188238.1">
    <property type="nucleotide sequence ID" value="NZ_JAGTAR010000002.1"/>
</dbReference>
<organism evidence="1 2">
    <name type="scientific">Carboxylicivirga sediminis</name>
    <dbReference type="NCBI Taxonomy" id="2006564"/>
    <lineage>
        <taxon>Bacteria</taxon>
        <taxon>Pseudomonadati</taxon>
        <taxon>Bacteroidota</taxon>
        <taxon>Bacteroidia</taxon>
        <taxon>Marinilabiliales</taxon>
        <taxon>Marinilabiliaceae</taxon>
        <taxon>Carboxylicivirga</taxon>
    </lineage>
</organism>
<reference evidence="1" key="1">
    <citation type="journal article" date="2018" name="Int. J. Syst. Evol. Microbiol.">
        <title>Carboxylicivirga sediminis sp. nov., isolated from coastal sediment.</title>
        <authorList>
            <person name="Wang F.Q."/>
            <person name="Ren L.H."/>
            <person name="Zou R.J."/>
            <person name="Sun Y.Z."/>
            <person name="Liu X.J."/>
            <person name="Jiang F."/>
            <person name="Liu L.J."/>
        </authorList>
    </citation>
    <scope>NUCLEOTIDE SEQUENCE</scope>
    <source>
        <strain evidence="1">JR1</strain>
    </source>
</reference>
<gene>
    <name evidence="1" type="ORF">KDU71_02080</name>
</gene>
<dbReference type="Proteomes" id="UP000679220">
    <property type="component" value="Unassembled WGS sequence"/>
</dbReference>
<protein>
    <submittedName>
        <fullName evidence="1">Uncharacterized protein</fullName>
    </submittedName>
</protein>
<evidence type="ECO:0000313" key="1">
    <source>
        <dbReference type="EMBL" id="MBR8534331.1"/>
    </source>
</evidence>
<reference evidence="1" key="2">
    <citation type="submission" date="2021-04" db="EMBL/GenBank/DDBJ databases">
        <authorList>
            <person name="Zhang T."/>
            <person name="Zhang Y."/>
            <person name="Lu D."/>
            <person name="Zuo D."/>
            <person name="Du Z."/>
        </authorList>
    </citation>
    <scope>NUCLEOTIDE SEQUENCE</scope>
    <source>
        <strain evidence="1">JR1</strain>
    </source>
</reference>
<dbReference type="AlphaFoldDB" id="A0A941ITI6"/>
<proteinExistence type="predicted"/>
<accession>A0A941ITI6</accession>
<comment type="caution">
    <text evidence="1">The sequence shown here is derived from an EMBL/GenBank/DDBJ whole genome shotgun (WGS) entry which is preliminary data.</text>
</comment>